<name>A0A4Q7KRQ4_9PSEU</name>
<proteinExistence type="predicted"/>
<evidence type="ECO:0000313" key="2">
    <source>
        <dbReference type="Proteomes" id="UP000294257"/>
    </source>
</evidence>
<reference evidence="1 2" key="1">
    <citation type="submission" date="2019-02" db="EMBL/GenBank/DDBJ databases">
        <title>Genomic Encyclopedia of Type Strains, Phase IV (KMG-IV): sequencing the most valuable type-strain genomes for metagenomic binning, comparative biology and taxonomic classification.</title>
        <authorList>
            <person name="Goeker M."/>
        </authorList>
    </citation>
    <scope>NUCLEOTIDE SEQUENCE [LARGE SCALE GENOMIC DNA]</scope>
    <source>
        <strain evidence="1 2">DSM 101727</strain>
    </source>
</reference>
<dbReference type="OrthoDB" id="3672045at2"/>
<dbReference type="AlphaFoldDB" id="A0A4Q7KRQ4"/>
<comment type="caution">
    <text evidence="1">The sequence shown here is derived from an EMBL/GenBank/DDBJ whole genome shotgun (WGS) entry which is preliminary data.</text>
</comment>
<sequence>MKLEQQLREMQRKTLYSAAIEDGGLTVTGSGGITVEDQEGQKIFFTGSDPSLPLRPDGSQQSTVVVRDDAGQTRLRLWDPDPLAANGYTQAMWQYDHAGRPVFTTDVAGGLAEPWLNVPLYCMYAMAPGRYPYTYLPIADLVGNIWEGRVSYVSHPVIQVDGTWGQATGVNATDYFLDIGPSTFSWTAGLLETTNKRFDVSHLLGDRNVPIALRATPHAGSTGAVAFQVLGCCLRQT</sequence>
<organism evidence="1 2">
    <name type="scientific">Herbihabitans rhizosphaerae</name>
    <dbReference type="NCBI Taxonomy" id="1872711"/>
    <lineage>
        <taxon>Bacteria</taxon>
        <taxon>Bacillati</taxon>
        <taxon>Actinomycetota</taxon>
        <taxon>Actinomycetes</taxon>
        <taxon>Pseudonocardiales</taxon>
        <taxon>Pseudonocardiaceae</taxon>
        <taxon>Herbihabitans</taxon>
    </lineage>
</organism>
<gene>
    <name evidence="1" type="ORF">EV193_104373</name>
</gene>
<dbReference type="EMBL" id="SGWQ01000004">
    <property type="protein sequence ID" value="RZS39157.1"/>
    <property type="molecule type" value="Genomic_DNA"/>
</dbReference>
<dbReference type="RefSeq" id="WP_130344726.1">
    <property type="nucleotide sequence ID" value="NZ_SGWQ01000004.1"/>
</dbReference>
<keyword evidence="2" id="KW-1185">Reference proteome</keyword>
<evidence type="ECO:0000313" key="1">
    <source>
        <dbReference type="EMBL" id="RZS39157.1"/>
    </source>
</evidence>
<protein>
    <submittedName>
        <fullName evidence="1">Uncharacterized protein</fullName>
    </submittedName>
</protein>
<dbReference type="Proteomes" id="UP000294257">
    <property type="component" value="Unassembled WGS sequence"/>
</dbReference>
<accession>A0A4Q7KRQ4</accession>